<feature type="transmembrane region" description="Helical" evidence="7">
    <location>
        <begin position="87"/>
        <end position="106"/>
    </location>
</feature>
<dbReference type="Pfam" id="PF01098">
    <property type="entry name" value="FTSW_RODA_SPOVE"/>
    <property type="match status" value="1"/>
</dbReference>
<feature type="transmembrane region" description="Helical" evidence="7">
    <location>
        <begin position="155"/>
        <end position="174"/>
    </location>
</feature>
<proteinExistence type="predicted"/>
<evidence type="ECO:0000256" key="6">
    <source>
        <dbReference type="SAM" id="MobiDB-lite"/>
    </source>
</evidence>
<evidence type="ECO:0000256" key="2">
    <source>
        <dbReference type="ARBA" id="ARBA00022692"/>
    </source>
</evidence>
<evidence type="ECO:0000256" key="4">
    <source>
        <dbReference type="ARBA" id="ARBA00022989"/>
    </source>
</evidence>
<dbReference type="PANTHER" id="PTHR30474:SF14">
    <property type="entry name" value="CELL CYCLE PROTEIN"/>
    <property type="match status" value="1"/>
</dbReference>
<keyword evidence="2 7" id="KW-0812">Transmembrane</keyword>
<organism evidence="8 9">
    <name type="scientific">Angustibacter aerolatus</name>
    <dbReference type="NCBI Taxonomy" id="1162965"/>
    <lineage>
        <taxon>Bacteria</taxon>
        <taxon>Bacillati</taxon>
        <taxon>Actinomycetota</taxon>
        <taxon>Actinomycetes</taxon>
        <taxon>Kineosporiales</taxon>
        <taxon>Kineosporiaceae</taxon>
    </lineage>
</organism>
<feature type="transmembrane region" description="Helical" evidence="7">
    <location>
        <begin position="203"/>
        <end position="222"/>
    </location>
</feature>
<dbReference type="Proteomes" id="UP001157017">
    <property type="component" value="Unassembled WGS sequence"/>
</dbReference>
<keyword evidence="5 7" id="KW-0472">Membrane</keyword>
<feature type="region of interest" description="Disordered" evidence="6">
    <location>
        <begin position="374"/>
        <end position="413"/>
    </location>
</feature>
<evidence type="ECO:0000256" key="1">
    <source>
        <dbReference type="ARBA" id="ARBA00004141"/>
    </source>
</evidence>
<feature type="transmembrane region" description="Helical" evidence="7">
    <location>
        <begin position="29"/>
        <end position="50"/>
    </location>
</feature>
<evidence type="ECO:0000256" key="3">
    <source>
        <dbReference type="ARBA" id="ARBA00022960"/>
    </source>
</evidence>
<feature type="transmembrane region" description="Helical" evidence="7">
    <location>
        <begin position="181"/>
        <end position="197"/>
    </location>
</feature>
<dbReference type="PANTHER" id="PTHR30474">
    <property type="entry name" value="CELL CYCLE PROTEIN"/>
    <property type="match status" value="1"/>
</dbReference>
<evidence type="ECO:0000313" key="9">
    <source>
        <dbReference type="Proteomes" id="UP001157017"/>
    </source>
</evidence>
<gene>
    <name evidence="8" type="ORF">GCM10025868_09730</name>
</gene>
<dbReference type="EMBL" id="BSUZ01000001">
    <property type="protein sequence ID" value="GMA85723.1"/>
    <property type="molecule type" value="Genomic_DNA"/>
</dbReference>
<evidence type="ECO:0008006" key="10">
    <source>
        <dbReference type="Google" id="ProtNLM"/>
    </source>
</evidence>
<feature type="transmembrane region" description="Helical" evidence="7">
    <location>
        <begin position="62"/>
        <end position="81"/>
    </location>
</feature>
<evidence type="ECO:0000256" key="5">
    <source>
        <dbReference type="ARBA" id="ARBA00023136"/>
    </source>
</evidence>
<evidence type="ECO:0000256" key="7">
    <source>
        <dbReference type="SAM" id="Phobius"/>
    </source>
</evidence>
<feature type="compositionally biased region" description="Low complexity" evidence="6">
    <location>
        <begin position="399"/>
        <end position="413"/>
    </location>
</feature>
<dbReference type="InterPro" id="IPR001182">
    <property type="entry name" value="FtsW/RodA"/>
</dbReference>
<feature type="transmembrane region" description="Helical" evidence="7">
    <location>
        <begin position="291"/>
        <end position="311"/>
    </location>
</feature>
<feature type="transmembrane region" description="Helical" evidence="7">
    <location>
        <begin position="118"/>
        <end position="143"/>
    </location>
</feature>
<keyword evidence="3" id="KW-0133">Cell shape</keyword>
<feature type="compositionally biased region" description="Basic and acidic residues" evidence="6">
    <location>
        <begin position="374"/>
        <end position="391"/>
    </location>
</feature>
<comment type="caution">
    <text evidence="8">The sequence shown here is derived from an EMBL/GenBank/DDBJ whole genome shotgun (WGS) entry which is preliminary data.</text>
</comment>
<keyword evidence="4 7" id="KW-1133">Transmembrane helix</keyword>
<reference evidence="9" key="1">
    <citation type="journal article" date="2019" name="Int. J. Syst. Evol. Microbiol.">
        <title>The Global Catalogue of Microorganisms (GCM) 10K type strain sequencing project: providing services to taxonomists for standard genome sequencing and annotation.</title>
        <authorList>
            <consortium name="The Broad Institute Genomics Platform"/>
            <consortium name="The Broad Institute Genome Sequencing Center for Infectious Disease"/>
            <person name="Wu L."/>
            <person name="Ma J."/>
        </authorList>
    </citation>
    <scope>NUCLEOTIDE SEQUENCE [LARGE SCALE GENOMIC DNA]</scope>
    <source>
        <strain evidence="9">NBRC 108730</strain>
    </source>
</reference>
<comment type="subcellular location">
    <subcellularLocation>
        <location evidence="1">Membrane</location>
        <topology evidence="1">Multi-pass membrane protein</topology>
    </subcellularLocation>
</comment>
<protein>
    <recommendedName>
        <fullName evidence="10">Rod shape-determining protein RodA</fullName>
    </recommendedName>
</protein>
<evidence type="ECO:0000313" key="8">
    <source>
        <dbReference type="EMBL" id="GMA85723.1"/>
    </source>
</evidence>
<keyword evidence="9" id="KW-1185">Reference proteome</keyword>
<accession>A0ABQ6JC30</accession>
<name>A0ABQ6JC30_9ACTN</name>
<sequence length="413" mass="43719">MSVVGALLDRGTRARRAREHGSVLVRLDWPLLLAALALSLVGALLIWSATRRTLGDALVTKHLVNLVIGLVLGAGVSLVDYRGLRAYVPVLYLAAVVGLVVVITPIGSTINGSHSWIVLPAGFSVQPSEFAKVALVVAMALLLSEQRDVDDTPRHADVALALLVAAVPLGLVMLQPDLGSALVLVALLLGVVTVSGAPARWVAGLLVVGALGVGLALTTGVLDGYQRDRLTAFADPAADPRGIGYQTRQVRIAIGGGGTWGQGLFHGAQTQGASCRTSRPTSCSRSRGRSLGFVGAGAVVALQAFVLWRALLVARRAEEPVRAAGRGGRRVLVHVPGVRERRHEPRHHAGHRAAAAVRVVRRVVDVRLLAGDRPAAERAPRHVGSREPDRFYRRRPRGCRGSAPGPGRTCRRR</sequence>